<proteinExistence type="inferred from homology"/>
<dbReference type="Proteomes" id="UP000664209">
    <property type="component" value="Unassembled WGS sequence"/>
</dbReference>
<evidence type="ECO:0000259" key="5">
    <source>
        <dbReference type="SMART" id="SM00967"/>
    </source>
</evidence>
<dbReference type="Gene3D" id="3.40.1280.10">
    <property type="match status" value="1"/>
</dbReference>
<dbReference type="GO" id="GO:0008173">
    <property type="term" value="F:RNA methyltransferase activity"/>
    <property type="evidence" value="ECO:0007669"/>
    <property type="project" value="InterPro"/>
</dbReference>
<evidence type="ECO:0000256" key="3">
    <source>
        <dbReference type="ARBA" id="ARBA00022679"/>
    </source>
</evidence>
<gene>
    <name evidence="6" type="ORF">J4G33_15595</name>
</gene>
<dbReference type="InterPro" id="IPR029026">
    <property type="entry name" value="tRNA_m1G_MTases_N"/>
</dbReference>
<dbReference type="Gene3D" id="3.30.1330.30">
    <property type="match status" value="1"/>
</dbReference>
<dbReference type="EMBL" id="JAGEMK010000011">
    <property type="protein sequence ID" value="MBO1753231.1"/>
    <property type="molecule type" value="Genomic_DNA"/>
</dbReference>
<accession>A0A939LRJ1</accession>
<dbReference type="GO" id="GO:0032259">
    <property type="term" value="P:methylation"/>
    <property type="evidence" value="ECO:0007669"/>
    <property type="project" value="UniProtKB-KW"/>
</dbReference>
<keyword evidence="7" id="KW-1185">Reference proteome</keyword>
<dbReference type="InterPro" id="IPR029064">
    <property type="entry name" value="Ribosomal_eL30-like_sf"/>
</dbReference>
<comment type="caution">
    <text evidence="6">The sequence shown here is derived from an EMBL/GenBank/DDBJ whole genome shotgun (WGS) entry which is preliminary data.</text>
</comment>
<reference evidence="6" key="1">
    <citation type="submission" date="2021-03" db="EMBL/GenBank/DDBJ databases">
        <title>Actinotalea soli sp. nov., isolated from soil.</title>
        <authorList>
            <person name="Ping W."/>
            <person name="Zhang J."/>
        </authorList>
    </citation>
    <scope>NUCLEOTIDE SEQUENCE</scope>
    <source>
        <strain evidence="6">BY-33</strain>
    </source>
</reference>
<dbReference type="SMART" id="SM00967">
    <property type="entry name" value="SpoU_sub_bind"/>
    <property type="match status" value="1"/>
</dbReference>
<feature type="domain" description="RNA 2-O ribose methyltransferase substrate binding" evidence="5">
    <location>
        <begin position="28"/>
        <end position="101"/>
    </location>
</feature>
<dbReference type="GO" id="GO:0003723">
    <property type="term" value="F:RNA binding"/>
    <property type="evidence" value="ECO:0007669"/>
    <property type="project" value="InterPro"/>
</dbReference>
<dbReference type="CDD" id="cd18095">
    <property type="entry name" value="SpoU-like_rRNA-MTase"/>
    <property type="match status" value="1"/>
</dbReference>
<keyword evidence="2 6" id="KW-0489">Methyltransferase</keyword>
<dbReference type="InterPro" id="IPR029028">
    <property type="entry name" value="Alpha/beta_knot_MTases"/>
</dbReference>
<organism evidence="6 7">
    <name type="scientific">Actinotalea soli</name>
    <dbReference type="NCBI Taxonomy" id="2819234"/>
    <lineage>
        <taxon>Bacteria</taxon>
        <taxon>Bacillati</taxon>
        <taxon>Actinomycetota</taxon>
        <taxon>Actinomycetes</taxon>
        <taxon>Micrococcales</taxon>
        <taxon>Cellulomonadaceae</taxon>
        <taxon>Actinotalea</taxon>
    </lineage>
</organism>
<evidence type="ECO:0000256" key="2">
    <source>
        <dbReference type="ARBA" id="ARBA00022603"/>
    </source>
</evidence>
<dbReference type="PANTHER" id="PTHR43191:SF2">
    <property type="entry name" value="RRNA METHYLTRANSFERASE 3, MITOCHONDRIAL"/>
    <property type="match status" value="1"/>
</dbReference>
<dbReference type="SUPFAM" id="SSF75217">
    <property type="entry name" value="alpha/beta knot"/>
    <property type="match status" value="1"/>
</dbReference>
<evidence type="ECO:0000256" key="1">
    <source>
        <dbReference type="ARBA" id="ARBA00007228"/>
    </source>
</evidence>
<evidence type="ECO:0000313" key="7">
    <source>
        <dbReference type="Proteomes" id="UP000664209"/>
    </source>
</evidence>
<dbReference type="AlphaFoldDB" id="A0A939LRJ1"/>
<dbReference type="PANTHER" id="PTHR43191">
    <property type="entry name" value="RRNA METHYLTRANSFERASE 3"/>
    <property type="match status" value="1"/>
</dbReference>
<keyword evidence="3" id="KW-0808">Transferase</keyword>
<dbReference type="SUPFAM" id="SSF55315">
    <property type="entry name" value="L30e-like"/>
    <property type="match status" value="1"/>
</dbReference>
<dbReference type="InterPro" id="IPR051259">
    <property type="entry name" value="rRNA_Methyltransferase"/>
</dbReference>
<comment type="similarity">
    <text evidence="1">Belongs to the class IV-like SAM-binding methyltransferase superfamily. RNA methyltransferase TrmH family.</text>
</comment>
<dbReference type="Pfam" id="PF08032">
    <property type="entry name" value="SpoU_sub_bind"/>
    <property type="match status" value="1"/>
</dbReference>
<feature type="region of interest" description="Disordered" evidence="4">
    <location>
        <begin position="197"/>
        <end position="242"/>
    </location>
</feature>
<dbReference type="GO" id="GO:0006396">
    <property type="term" value="P:RNA processing"/>
    <property type="evidence" value="ECO:0007669"/>
    <property type="project" value="InterPro"/>
</dbReference>
<dbReference type="InterPro" id="IPR001537">
    <property type="entry name" value="SpoU_MeTrfase"/>
</dbReference>
<evidence type="ECO:0000313" key="6">
    <source>
        <dbReference type="EMBL" id="MBO1753231.1"/>
    </source>
</evidence>
<evidence type="ECO:0000256" key="4">
    <source>
        <dbReference type="SAM" id="MobiDB-lite"/>
    </source>
</evidence>
<dbReference type="GO" id="GO:0005737">
    <property type="term" value="C:cytoplasm"/>
    <property type="evidence" value="ECO:0007669"/>
    <property type="project" value="UniProtKB-ARBA"/>
</dbReference>
<protein>
    <submittedName>
        <fullName evidence="6">RNA methyltransferase</fullName>
    </submittedName>
</protein>
<name>A0A939LRJ1_9CELL</name>
<dbReference type="InterPro" id="IPR013123">
    <property type="entry name" value="SpoU_subst-bd"/>
</dbReference>
<sequence length="296" mass="30346">MSNPRAERVRAVKALAGRSSRRRTGHFLVEGPQAVREALRCRPGAVRELYLSRAAADRHPDLVRAADEGGVQVRTGTAEVLEAMSPDGQGAVAVVQQLARTLDGVLAAGPALVAVLATVRDPGNAGTVIRAADAAGADAVVLAGESVDLHNPKVVRSSAGSIFHLPVVTGLTVPEAVAALRDAGLVVLAATGQGTHDVDDLLDHVTPPGTDEGDGAGRPRHRGEARGPEGPGDPAPPDLTAPTAWLFGNEARGLSPQELALADSSVRVPIHGLAESLNLATAATLCLYASARARRA</sequence>
<dbReference type="Pfam" id="PF00588">
    <property type="entry name" value="SpoU_methylase"/>
    <property type="match status" value="1"/>
</dbReference>